<protein>
    <submittedName>
        <fullName evidence="2">Uncharacterized protein</fullName>
    </submittedName>
</protein>
<keyword evidence="3" id="KW-1185">Reference proteome</keyword>
<dbReference type="EMBL" id="JAZDDG010000005">
    <property type="protein sequence ID" value="MEE1976856.1"/>
    <property type="molecule type" value="Genomic_DNA"/>
</dbReference>
<organism evidence="2 3">
    <name type="scientific">Maribacter cobaltidurans</name>
    <dbReference type="NCBI Taxonomy" id="1178778"/>
    <lineage>
        <taxon>Bacteria</taxon>
        <taxon>Pseudomonadati</taxon>
        <taxon>Bacteroidota</taxon>
        <taxon>Flavobacteriia</taxon>
        <taxon>Flavobacteriales</taxon>
        <taxon>Flavobacteriaceae</taxon>
        <taxon>Maribacter</taxon>
    </lineage>
</organism>
<dbReference type="RefSeq" id="WP_272651549.1">
    <property type="nucleotide sequence ID" value="NZ_JAZDDG010000005.1"/>
</dbReference>
<dbReference type="Proteomes" id="UP001356308">
    <property type="component" value="Unassembled WGS sequence"/>
</dbReference>
<sequence length="43" mass="4823">MGIDKYKTENLKKYNKVLLISSILCLTIIGILLGTEIQAINQD</sequence>
<comment type="caution">
    <text evidence="2">The sequence shown here is derived from an EMBL/GenBank/DDBJ whole genome shotgun (WGS) entry which is preliminary data.</text>
</comment>
<keyword evidence="1" id="KW-0472">Membrane</keyword>
<accession>A0ABU7IVM9</accession>
<evidence type="ECO:0000313" key="3">
    <source>
        <dbReference type="Proteomes" id="UP001356308"/>
    </source>
</evidence>
<reference evidence="2 3" key="1">
    <citation type="submission" date="2024-01" db="EMBL/GenBank/DDBJ databases">
        <title>Maribacter spp. originated from different algae showed divergent polysaccharides utilization ability.</title>
        <authorList>
            <person name="Wang H."/>
            <person name="Wu Y."/>
        </authorList>
    </citation>
    <scope>NUCLEOTIDE SEQUENCE [LARGE SCALE GENOMIC DNA]</scope>
    <source>
        <strain evidence="2 3">PR1</strain>
    </source>
</reference>
<feature type="transmembrane region" description="Helical" evidence="1">
    <location>
        <begin position="17"/>
        <end position="40"/>
    </location>
</feature>
<evidence type="ECO:0000313" key="2">
    <source>
        <dbReference type="EMBL" id="MEE1976856.1"/>
    </source>
</evidence>
<gene>
    <name evidence="2" type="ORF">V1I91_12290</name>
</gene>
<name>A0ABU7IVM9_9FLAO</name>
<proteinExistence type="predicted"/>
<evidence type="ECO:0000256" key="1">
    <source>
        <dbReference type="SAM" id="Phobius"/>
    </source>
</evidence>
<keyword evidence="1" id="KW-1133">Transmembrane helix</keyword>
<keyword evidence="1" id="KW-0812">Transmembrane</keyword>